<keyword evidence="2" id="KW-1185">Reference proteome</keyword>
<gene>
    <name evidence="1" type="ORF">VFH_III033840</name>
</gene>
<reference evidence="1 2" key="1">
    <citation type="submission" date="2023-01" db="EMBL/GenBank/DDBJ databases">
        <authorList>
            <person name="Kreplak J."/>
        </authorList>
    </citation>
    <scope>NUCLEOTIDE SEQUENCE [LARGE SCALE GENOMIC DNA]</scope>
</reference>
<proteinExistence type="predicted"/>
<organism evidence="1 2">
    <name type="scientific">Vicia faba</name>
    <name type="common">Broad bean</name>
    <name type="synonym">Faba vulgaris</name>
    <dbReference type="NCBI Taxonomy" id="3906"/>
    <lineage>
        <taxon>Eukaryota</taxon>
        <taxon>Viridiplantae</taxon>
        <taxon>Streptophyta</taxon>
        <taxon>Embryophyta</taxon>
        <taxon>Tracheophyta</taxon>
        <taxon>Spermatophyta</taxon>
        <taxon>Magnoliopsida</taxon>
        <taxon>eudicotyledons</taxon>
        <taxon>Gunneridae</taxon>
        <taxon>Pentapetalae</taxon>
        <taxon>rosids</taxon>
        <taxon>fabids</taxon>
        <taxon>Fabales</taxon>
        <taxon>Fabaceae</taxon>
        <taxon>Papilionoideae</taxon>
        <taxon>50 kb inversion clade</taxon>
        <taxon>NPAAA clade</taxon>
        <taxon>Hologalegina</taxon>
        <taxon>IRL clade</taxon>
        <taxon>Fabeae</taxon>
        <taxon>Vicia</taxon>
    </lineage>
</organism>
<accession>A0AAV1A087</accession>
<dbReference type="AlphaFoldDB" id="A0AAV1A087"/>
<evidence type="ECO:0000313" key="1">
    <source>
        <dbReference type="EMBL" id="CAI8602295.1"/>
    </source>
</evidence>
<protein>
    <submittedName>
        <fullName evidence="1">Uncharacterized protein</fullName>
    </submittedName>
</protein>
<name>A0AAV1A087_VICFA</name>
<dbReference type="Proteomes" id="UP001157006">
    <property type="component" value="Chromosome 3"/>
</dbReference>
<evidence type="ECO:0000313" key="2">
    <source>
        <dbReference type="Proteomes" id="UP001157006"/>
    </source>
</evidence>
<sequence>MSRFSSSLHTPYDFLFSLELTPSLTSRLLILTAQFLKHILPPLKQQLFHSPVSAVLIRLTLSLPLHEQHHYRNPSVNHSLPSTTFYTTSPYLCLPHLHRLVNNQQYHPVTPNLNSLSLFPTRVSHQTVYQPSLLPLSFNRDHHNQLPSQSSQLFPSVLRRLTIIARSSVSFKSVMLLLHLFA</sequence>
<dbReference type="EMBL" id="OX451738">
    <property type="protein sequence ID" value="CAI8602295.1"/>
    <property type="molecule type" value="Genomic_DNA"/>
</dbReference>